<feature type="compositionally biased region" description="Basic and acidic residues" evidence="1">
    <location>
        <begin position="432"/>
        <end position="441"/>
    </location>
</feature>
<evidence type="ECO:0000313" key="3">
    <source>
        <dbReference type="Proteomes" id="UP000774326"/>
    </source>
</evidence>
<gene>
    <name evidence="2" type="ORF">WICPIJ_007187</name>
</gene>
<accession>A0A9P8Q0Q0</accession>
<feature type="compositionally biased region" description="Acidic residues" evidence="1">
    <location>
        <begin position="401"/>
        <end position="410"/>
    </location>
</feature>
<protein>
    <submittedName>
        <fullName evidence="2">Uncharacterized protein</fullName>
    </submittedName>
</protein>
<feature type="compositionally biased region" description="Polar residues" evidence="1">
    <location>
        <begin position="606"/>
        <end position="636"/>
    </location>
</feature>
<organism evidence="2 3">
    <name type="scientific">Wickerhamomyces pijperi</name>
    <name type="common">Yeast</name>
    <name type="synonym">Pichia pijperi</name>
    <dbReference type="NCBI Taxonomy" id="599730"/>
    <lineage>
        <taxon>Eukaryota</taxon>
        <taxon>Fungi</taxon>
        <taxon>Dikarya</taxon>
        <taxon>Ascomycota</taxon>
        <taxon>Saccharomycotina</taxon>
        <taxon>Saccharomycetes</taxon>
        <taxon>Phaffomycetales</taxon>
        <taxon>Wickerhamomycetaceae</taxon>
        <taxon>Wickerhamomyces</taxon>
    </lineage>
</organism>
<feature type="region of interest" description="Disordered" evidence="1">
    <location>
        <begin position="487"/>
        <end position="512"/>
    </location>
</feature>
<dbReference type="InterPro" id="IPR021211">
    <property type="entry name" value="SAM35"/>
</dbReference>
<reference evidence="2" key="1">
    <citation type="journal article" date="2021" name="Open Biol.">
        <title>Shared evolutionary footprints suggest mitochondrial oxidative damage underlies multiple complex I losses in fungi.</title>
        <authorList>
            <person name="Schikora-Tamarit M.A."/>
            <person name="Marcet-Houben M."/>
            <person name="Nosek J."/>
            <person name="Gabaldon T."/>
        </authorList>
    </citation>
    <scope>NUCLEOTIDE SEQUENCE</scope>
    <source>
        <strain evidence="2">CBS2887</strain>
    </source>
</reference>
<feature type="compositionally biased region" description="Basic and acidic residues" evidence="1">
    <location>
        <begin position="495"/>
        <end position="508"/>
    </location>
</feature>
<name>A0A9P8Q0Q0_WICPI</name>
<sequence>MSPITVPKSLQTFFNTFPLYEHPSHPQTTTEERNFMKSKHINFQITTATKPSAYYFKLCTYNTFILTDAKSEGHVLATDPLSLFLQIQLALKQGLKLGKVNKRGQEEEEEEQAIDLKANSVFVINHHGSEDGLLPLYIERNANEDKPGVIKSFTSLNEQLLRELTANSERLLIKLADIALYDFFMFTVLLKVNSDVQLKLFTSHSTQQEKLLNCLALKESLSCLIKRNGFDLRYPNIANHYDPSIFATLTNLSSYYGKAIETEYETALSVFKQATKNLCSVYDTKDCFYQEGASIPGLLDIKISSFIIIANEFLNNTEFGEELRACSQLNRLAEAVLKCVTLAIMNRSTDLRLNNVQLFRMLLLPLSQLVRLARQIPVDTTASRVDAPSCLVQRQHNHDESGEEQPDDPNDNPTGEELLGENIVGAKHRHWPHNDEHKEEEQTPPVGQGGGLGQWGKDPWRTQSDQVTSQHHIIFKQVVVGNRTVEALSSSQPPDDSKDGTQDWRHDGSNGVLALPEQSQSEWQHGWGDDHTHEVVQEPQRHAGFEETNTEPNHGQGEPNDRDIVGQHQLLTSGQRVDLPLVNVKSENRRHSNNLSTHSRGESHENQQQTGNSTTLAQQSVSGSWQNQPSRGLSRG</sequence>
<keyword evidence="3" id="KW-1185">Reference proteome</keyword>
<evidence type="ECO:0000256" key="1">
    <source>
        <dbReference type="SAM" id="MobiDB-lite"/>
    </source>
</evidence>
<dbReference type="EMBL" id="JAEUBG010004184">
    <property type="protein sequence ID" value="KAH3681881.1"/>
    <property type="molecule type" value="Genomic_DNA"/>
</dbReference>
<proteinExistence type="predicted"/>
<feature type="region of interest" description="Disordered" evidence="1">
    <location>
        <begin position="572"/>
        <end position="636"/>
    </location>
</feature>
<feature type="region of interest" description="Disordered" evidence="1">
    <location>
        <begin position="432"/>
        <end position="468"/>
    </location>
</feature>
<reference evidence="2" key="2">
    <citation type="submission" date="2021-01" db="EMBL/GenBank/DDBJ databases">
        <authorList>
            <person name="Schikora-Tamarit M.A."/>
        </authorList>
    </citation>
    <scope>NUCLEOTIDE SEQUENCE</scope>
    <source>
        <strain evidence="2">CBS2887</strain>
    </source>
</reference>
<dbReference type="AlphaFoldDB" id="A0A9P8Q0Q0"/>
<comment type="caution">
    <text evidence="2">The sequence shown here is derived from an EMBL/GenBank/DDBJ whole genome shotgun (WGS) entry which is preliminary data.</text>
</comment>
<dbReference type="Proteomes" id="UP000774326">
    <property type="component" value="Unassembled WGS sequence"/>
</dbReference>
<dbReference type="OrthoDB" id="198787at2759"/>
<feature type="region of interest" description="Disordered" evidence="1">
    <location>
        <begin position="394"/>
        <end position="418"/>
    </location>
</feature>
<evidence type="ECO:0000313" key="2">
    <source>
        <dbReference type="EMBL" id="KAH3681881.1"/>
    </source>
</evidence>
<dbReference type="Pfam" id="PF10806">
    <property type="entry name" value="SAM35"/>
    <property type="match status" value="1"/>
</dbReference>